<dbReference type="EMBL" id="JBHTIK010000012">
    <property type="protein sequence ID" value="MFD0849861.1"/>
    <property type="molecule type" value="Genomic_DNA"/>
</dbReference>
<reference evidence="2" key="1">
    <citation type="journal article" date="2019" name="Int. J. Syst. Evol. Microbiol.">
        <title>The Global Catalogue of Microorganisms (GCM) 10K type strain sequencing project: providing services to taxonomists for standard genome sequencing and annotation.</title>
        <authorList>
            <consortium name="The Broad Institute Genomics Platform"/>
            <consortium name="The Broad Institute Genome Sequencing Center for Infectious Disease"/>
            <person name="Wu L."/>
            <person name="Ma J."/>
        </authorList>
    </citation>
    <scope>NUCLEOTIDE SEQUENCE [LARGE SCALE GENOMIC DNA]</scope>
    <source>
        <strain evidence="2">CCUG 52537</strain>
    </source>
</reference>
<protein>
    <submittedName>
        <fullName evidence="1">Uncharacterized protein</fullName>
    </submittedName>
</protein>
<sequence>MASAAPDVNVKGEALERVYGNFVDRRYVVNRRYQRKLIWTMEEK</sequence>
<accession>A0ABW3C5V5</accession>
<proteinExistence type="predicted"/>
<organism evidence="1 2">
    <name type="scientific">Sphingosinicella xenopeptidilytica</name>
    <dbReference type="NCBI Taxonomy" id="364098"/>
    <lineage>
        <taxon>Bacteria</taxon>
        <taxon>Pseudomonadati</taxon>
        <taxon>Pseudomonadota</taxon>
        <taxon>Alphaproteobacteria</taxon>
        <taxon>Sphingomonadales</taxon>
        <taxon>Sphingosinicellaceae</taxon>
        <taxon>Sphingosinicella</taxon>
    </lineage>
</organism>
<gene>
    <name evidence="1" type="ORF">ACFQ00_16110</name>
</gene>
<evidence type="ECO:0000313" key="1">
    <source>
        <dbReference type="EMBL" id="MFD0849861.1"/>
    </source>
</evidence>
<name>A0ABW3C5V5_SPHXN</name>
<keyword evidence="2" id="KW-1185">Reference proteome</keyword>
<dbReference type="Proteomes" id="UP001597124">
    <property type="component" value="Unassembled WGS sequence"/>
</dbReference>
<comment type="caution">
    <text evidence="1">The sequence shown here is derived from an EMBL/GenBank/DDBJ whole genome shotgun (WGS) entry which is preliminary data.</text>
</comment>
<evidence type="ECO:0000313" key="2">
    <source>
        <dbReference type="Proteomes" id="UP001597124"/>
    </source>
</evidence>
<dbReference type="RefSeq" id="WP_381493083.1">
    <property type="nucleotide sequence ID" value="NZ_JBHTIK010000012.1"/>
</dbReference>